<sequence>MSDPVIVGAGMTRFARDKTSTLKSLAEAAVTAALTDAGLDAADIDLVVAGNAAAGLTTGQEMIRAQVELSGTALGGVPMLNVENACATSSSALHVATMAVRSGEYETVLVLGTEKMTSEDKTATLAAIASGADVSQLAAYTRELTGRDGPAESFFMEVYAQLARDYMERTGATPADFAQVAVKNHHHGTLNPNAQYREEVTVEQVLASRMVADPLTVMMCSPIADGGAALVVTSAERASTRRDPARAVHIRASATVSGVAGGSSPSPAERAAARAYAQAGIGPGDLHVVEVHDAAAPSELMIYEELGLCPADGGAELLRSGATALGGRVPVNPSGGLTSKGHPLGATGCGQIVELVEQLRGEAGDRQVDGARFALAENGGGYLHPDPAVCVITILEKAER</sequence>
<organism evidence="3">
    <name type="scientific">Paraconexibacter sp. AEG42_29</name>
    <dbReference type="NCBI Taxonomy" id="2997339"/>
    <lineage>
        <taxon>Bacteria</taxon>
        <taxon>Bacillati</taxon>
        <taxon>Actinomycetota</taxon>
        <taxon>Thermoleophilia</taxon>
        <taxon>Solirubrobacterales</taxon>
        <taxon>Paraconexibacteraceae</taxon>
        <taxon>Paraconexibacter</taxon>
    </lineage>
</organism>
<accession>A0AAU7ATS1</accession>
<dbReference type="EC" id="2.3.1.174" evidence="3"/>
<evidence type="ECO:0000259" key="1">
    <source>
        <dbReference type="Pfam" id="PF00108"/>
    </source>
</evidence>
<dbReference type="KEGG" id="parq:DSM112329_01905"/>
<dbReference type="AlphaFoldDB" id="A0AAU7ATS1"/>
<name>A0AAU7ATS1_9ACTN</name>
<feature type="domain" description="Thiolase C-terminal" evidence="2">
    <location>
        <begin position="266"/>
        <end position="384"/>
    </location>
</feature>
<dbReference type="Gene3D" id="3.40.47.10">
    <property type="match status" value="1"/>
</dbReference>
<dbReference type="CDD" id="cd00829">
    <property type="entry name" value="SCP-x_thiolase"/>
    <property type="match status" value="1"/>
</dbReference>
<dbReference type="InterPro" id="IPR016039">
    <property type="entry name" value="Thiolase-like"/>
</dbReference>
<keyword evidence="3" id="KW-0808">Transferase</keyword>
<dbReference type="InterPro" id="IPR055140">
    <property type="entry name" value="Thiolase_C_2"/>
</dbReference>
<dbReference type="SUPFAM" id="SSF53901">
    <property type="entry name" value="Thiolase-like"/>
    <property type="match status" value="2"/>
</dbReference>
<dbReference type="PIRSF" id="PIRSF000429">
    <property type="entry name" value="Ac-CoA_Ac_transf"/>
    <property type="match status" value="1"/>
</dbReference>
<dbReference type="InterPro" id="IPR002155">
    <property type="entry name" value="Thiolase"/>
</dbReference>
<dbReference type="EMBL" id="CP114014">
    <property type="protein sequence ID" value="XAY05063.1"/>
    <property type="molecule type" value="Genomic_DNA"/>
</dbReference>
<proteinExistence type="predicted"/>
<dbReference type="RefSeq" id="WP_354701583.1">
    <property type="nucleotide sequence ID" value="NZ_CP114014.1"/>
</dbReference>
<reference evidence="3" key="1">
    <citation type="submission" date="2022-12" db="EMBL/GenBank/DDBJ databases">
        <title>Paraconexibacter alkalitolerans sp. nov. and Baekduia alba sp. nov., isolated from soil and emended description of the genera Paraconexibacter (Chun et al., 2020) and Baekduia (An et al., 2020).</title>
        <authorList>
            <person name="Vieira S."/>
            <person name="Huber K.J."/>
            <person name="Geppert A."/>
            <person name="Wolf J."/>
            <person name="Neumann-Schaal M."/>
            <person name="Muesken M."/>
            <person name="Overmann J."/>
        </authorList>
    </citation>
    <scope>NUCLEOTIDE SEQUENCE</scope>
    <source>
        <strain evidence="3">AEG42_29</strain>
    </source>
</reference>
<keyword evidence="3" id="KW-0012">Acyltransferase</keyword>
<evidence type="ECO:0000313" key="3">
    <source>
        <dbReference type="EMBL" id="XAY05063.1"/>
    </source>
</evidence>
<evidence type="ECO:0000259" key="2">
    <source>
        <dbReference type="Pfam" id="PF22691"/>
    </source>
</evidence>
<dbReference type="PANTHER" id="PTHR42870:SF1">
    <property type="entry name" value="NON-SPECIFIC LIPID-TRANSFER PROTEIN-LIKE 2"/>
    <property type="match status" value="1"/>
</dbReference>
<dbReference type="GO" id="GO:0033812">
    <property type="term" value="F:3-oxoadipyl-CoA thiolase activity"/>
    <property type="evidence" value="ECO:0007669"/>
    <property type="project" value="UniProtKB-EC"/>
</dbReference>
<dbReference type="PANTHER" id="PTHR42870">
    <property type="entry name" value="ACETYL-COA C-ACETYLTRANSFERASE"/>
    <property type="match status" value="1"/>
</dbReference>
<dbReference type="Pfam" id="PF00108">
    <property type="entry name" value="Thiolase_N"/>
    <property type="match status" value="1"/>
</dbReference>
<dbReference type="Pfam" id="PF22691">
    <property type="entry name" value="Thiolase_C_1"/>
    <property type="match status" value="1"/>
</dbReference>
<feature type="domain" description="Thiolase N-terminal" evidence="1">
    <location>
        <begin position="5"/>
        <end position="235"/>
    </location>
</feature>
<dbReference type="InterPro" id="IPR020616">
    <property type="entry name" value="Thiolase_N"/>
</dbReference>
<gene>
    <name evidence="3" type="primary">pcaF_1</name>
    <name evidence="3" type="ORF">DSM112329_01905</name>
</gene>
<protein>
    <submittedName>
        <fullName evidence="3">Beta-ketoadipyl-CoA thiolase</fullName>
        <ecNumber evidence="3">2.3.1.174</ecNumber>
    </submittedName>
</protein>